<dbReference type="AlphaFoldDB" id="A0A2S9XC35"/>
<organism evidence="3 4">
    <name type="scientific">Enhygromyxa salina</name>
    <dbReference type="NCBI Taxonomy" id="215803"/>
    <lineage>
        <taxon>Bacteria</taxon>
        <taxon>Pseudomonadati</taxon>
        <taxon>Myxococcota</taxon>
        <taxon>Polyangia</taxon>
        <taxon>Nannocystales</taxon>
        <taxon>Nannocystaceae</taxon>
        <taxon>Enhygromyxa</taxon>
    </lineage>
</organism>
<proteinExistence type="predicted"/>
<dbReference type="Proteomes" id="UP000237968">
    <property type="component" value="Unassembled WGS sequence"/>
</dbReference>
<dbReference type="OrthoDB" id="1814213at2"/>
<comment type="caution">
    <text evidence="3">The sequence shown here is derived from an EMBL/GenBank/DDBJ whole genome shotgun (WGS) entry which is preliminary data.</text>
</comment>
<feature type="domain" description="MoxR" evidence="2">
    <location>
        <begin position="39"/>
        <end position="229"/>
    </location>
</feature>
<dbReference type="SUPFAM" id="SSF52540">
    <property type="entry name" value="P-loop containing nucleoside triphosphate hydrolases"/>
    <property type="match status" value="1"/>
</dbReference>
<protein>
    <submittedName>
        <fullName evidence="3">ATPase RavA</fullName>
        <ecNumber evidence="3">3.6.3.-</ecNumber>
    </submittedName>
</protein>
<gene>
    <name evidence="3" type="primary">ravA_4</name>
    <name evidence="3" type="ORF">ENSA5_65160</name>
</gene>
<reference evidence="3 4" key="1">
    <citation type="submission" date="2018-03" db="EMBL/GenBank/DDBJ databases">
        <title>Draft Genome Sequences of the Obligatory Marine Myxobacteria Enhygromyxa salina SWB005.</title>
        <authorList>
            <person name="Poehlein A."/>
            <person name="Moghaddam J.A."/>
            <person name="Harms H."/>
            <person name="Alanjari M."/>
            <person name="Koenig G.M."/>
            <person name="Daniel R."/>
            <person name="Schaeberle T.F."/>
        </authorList>
    </citation>
    <scope>NUCLEOTIDE SEQUENCE [LARGE SCALE GENOMIC DNA]</scope>
    <source>
        <strain evidence="3 4">SWB005</strain>
    </source>
</reference>
<name>A0A2S9XC35_9BACT</name>
<dbReference type="EC" id="3.6.3.-" evidence="3"/>
<keyword evidence="4" id="KW-1185">Reference proteome</keyword>
<dbReference type="Pfam" id="PF17868">
    <property type="entry name" value="AAA_lid_8"/>
    <property type="match status" value="1"/>
</dbReference>
<dbReference type="InterPro" id="IPR027417">
    <property type="entry name" value="P-loop_NTPase"/>
</dbReference>
<evidence type="ECO:0000313" key="4">
    <source>
        <dbReference type="Proteomes" id="UP000237968"/>
    </source>
</evidence>
<dbReference type="PANTHER" id="PTHR32204">
    <property type="entry name" value="ATPASE RAVA"/>
    <property type="match status" value="1"/>
</dbReference>
<evidence type="ECO:0000259" key="1">
    <source>
        <dbReference type="Pfam" id="PF17868"/>
    </source>
</evidence>
<dbReference type="PANTHER" id="PTHR32204:SF0">
    <property type="entry name" value="ATPASE RAVA"/>
    <property type="match status" value="1"/>
</dbReference>
<dbReference type="RefSeq" id="WP_106395677.1">
    <property type="nucleotide sequence ID" value="NZ_PVNK01000282.1"/>
</dbReference>
<dbReference type="InterPro" id="IPR041538">
    <property type="entry name" value="RavA-like_AAA_lid"/>
</dbReference>
<dbReference type="Gene3D" id="3.40.50.300">
    <property type="entry name" value="P-loop containing nucleotide triphosphate hydrolases"/>
    <property type="match status" value="1"/>
</dbReference>
<dbReference type="Pfam" id="PF20030">
    <property type="entry name" value="bpMoxR"/>
    <property type="match status" value="1"/>
</dbReference>
<accession>A0A2S9XC35</accession>
<keyword evidence="3" id="KW-0378">Hydrolase</keyword>
<dbReference type="GO" id="GO:0016787">
    <property type="term" value="F:hydrolase activity"/>
    <property type="evidence" value="ECO:0007669"/>
    <property type="project" value="UniProtKB-KW"/>
</dbReference>
<evidence type="ECO:0000259" key="2">
    <source>
        <dbReference type="Pfam" id="PF20030"/>
    </source>
</evidence>
<sequence>MSASVTTAEQLTELDAEVDAVERLDYETLASQAHELRERLNRFRIALSNYFVERQEIIDLMTVCAIAQEPLLLVGVPGTAKSDLVTKFRDALSIPTEDYFEYMLTRFTEPSEVMGPIDINLLREGRYIRRAQGKLPSARMVFLDEIFKSNSAILNSLLTIINERKFYQDGLPVPVALKILIAATNEIPEHAELAALKDRFCLKIVAHPVQDEHFFRLIDAGLDAQTQRDLNLKPWVEDHASLLDLLKAHRYLTMQMARRELQPDGSALRDRHRYFPEELLRELHRLLKTLAREDGVFVSDRKVVKLYKLLRARAWLFHGGKVEREDLALLAYLGETREELALLEDKVPKLLGLD</sequence>
<feature type="domain" description="ATPase RavA-like AAA lid" evidence="1">
    <location>
        <begin position="280"/>
        <end position="333"/>
    </location>
</feature>
<dbReference type="InterPro" id="IPR050513">
    <property type="entry name" value="RavA_ATPases"/>
</dbReference>
<evidence type="ECO:0000313" key="3">
    <source>
        <dbReference type="EMBL" id="PRP90424.1"/>
    </source>
</evidence>
<dbReference type="EMBL" id="PVNK01000282">
    <property type="protein sequence ID" value="PRP90424.1"/>
    <property type="molecule type" value="Genomic_DNA"/>
</dbReference>
<dbReference type="InterPro" id="IPR045427">
    <property type="entry name" value="MoxR"/>
</dbReference>